<dbReference type="InterPro" id="IPR001926">
    <property type="entry name" value="TrpB-like_PALP"/>
</dbReference>
<dbReference type="PANTHER" id="PTHR43780:SF2">
    <property type="entry name" value="1-AMINOCYCLOPROPANE-1-CARBOXYLATE DEAMINASE-RELATED"/>
    <property type="match status" value="1"/>
</dbReference>
<feature type="domain" description="Tryptophan synthase beta chain-like PALP" evidence="4">
    <location>
        <begin position="13"/>
        <end position="274"/>
    </location>
</feature>
<evidence type="ECO:0000313" key="5">
    <source>
        <dbReference type="EMBL" id="MFB9064420.1"/>
    </source>
</evidence>
<comment type="caution">
    <text evidence="5">The sequence shown here is derived from an EMBL/GenBank/DDBJ whole genome shotgun (WGS) entry which is preliminary data.</text>
</comment>
<dbReference type="SUPFAM" id="SSF53686">
    <property type="entry name" value="Tryptophan synthase beta subunit-like PLP-dependent enzymes"/>
    <property type="match status" value="1"/>
</dbReference>
<comment type="similarity">
    <text evidence="2">Belongs to the ACC deaminase/D-cysteine desulfhydrase family.</text>
</comment>
<name>A0ABV5FLJ8_9FLAO</name>
<dbReference type="Gene3D" id="3.40.50.1100">
    <property type="match status" value="2"/>
</dbReference>
<dbReference type="InterPro" id="IPR027278">
    <property type="entry name" value="ACCD_DCysDesulf"/>
</dbReference>
<protein>
    <submittedName>
        <fullName evidence="5">1-aminocyclopropane-1-carboxylate deaminase/D-cysteine desulfhydrase</fullName>
    </submittedName>
</protein>
<dbReference type="EMBL" id="JBHMEX010000032">
    <property type="protein sequence ID" value="MFB9064420.1"/>
    <property type="molecule type" value="Genomic_DNA"/>
</dbReference>
<gene>
    <name evidence="5" type="ORF">ACFFUQ_10340</name>
</gene>
<dbReference type="PIRSF" id="PIRSF006278">
    <property type="entry name" value="ACCD_DCysDesulf"/>
    <property type="match status" value="1"/>
</dbReference>
<keyword evidence="6" id="KW-1185">Reference proteome</keyword>
<evidence type="ECO:0000259" key="4">
    <source>
        <dbReference type="Pfam" id="PF00291"/>
    </source>
</evidence>
<comment type="cofactor">
    <cofactor evidence="1">
        <name>pyridoxal 5'-phosphate</name>
        <dbReference type="ChEBI" id="CHEBI:597326"/>
    </cofactor>
</comment>
<dbReference type="PANTHER" id="PTHR43780">
    <property type="entry name" value="1-AMINOCYCLOPROPANE-1-CARBOXYLATE DEAMINASE-RELATED"/>
    <property type="match status" value="1"/>
</dbReference>
<dbReference type="RefSeq" id="WP_290266552.1">
    <property type="nucleotide sequence ID" value="NZ_JAUFQQ010000005.1"/>
</dbReference>
<keyword evidence="3" id="KW-0663">Pyridoxal phosphate</keyword>
<sequence>MNQNIHTLFPNNISLTIKREDLIHPFISGNKYRKLKYNLLQAKAENQETLLTFGGAFSNHIAAVAYAGKESGFKTIGIIRGEELIDKIEGNPTLKFAQENGMEFEFVSREEYRLKSEIDFQDNLRKKFGAFYLVPEGGTNELAVRGCEEILTAEDAAFNYVCCAVGTGGTISGISNSALPNQKVLGFPALKGDFLQDEIRIFAKKHNWELIADYHFGGYGKVDSELIAFINQFFDENQIPLDPIYTGKMFFGVIDLIKKNYFPANSKILLIHTGGLQGIKGMNMKLMNKNLPIIKSNV</sequence>
<evidence type="ECO:0000256" key="1">
    <source>
        <dbReference type="ARBA" id="ARBA00001933"/>
    </source>
</evidence>
<dbReference type="Pfam" id="PF00291">
    <property type="entry name" value="PALP"/>
    <property type="match status" value="1"/>
</dbReference>
<evidence type="ECO:0000313" key="6">
    <source>
        <dbReference type="Proteomes" id="UP001589589"/>
    </source>
</evidence>
<accession>A0ABV5FLJ8</accession>
<organism evidence="5 6">
    <name type="scientific">Flavobacterium branchiarum</name>
    <dbReference type="NCBI Taxonomy" id="1114870"/>
    <lineage>
        <taxon>Bacteria</taxon>
        <taxon>Pseudomonadati</taxon>
        <taxon>Bacteroidota</taxon>
        <taxon>Flavobacteriia</taxon>
        <taxon>Flavobacteriales</taxon>
        <taxon>Flavobacteriaceae</taxon>
        <taxon>Flavobacterium</taxon>
    </lineage>
</organism>
<evidence type="ECO:0000256" key="3">
    <source>
        <dbReference type="ARBA" id="ARBA00022898"/>
    </source>
</evidence>
<dbReference type="InterPro" id="IPR036052">
    <property type="entry name" value="TrpB-like_PALP_sf"/>
</dbReference>
<reference evidence="5 6" key="1">
    <citation type="submission" date="2024-09" db="EMBL/GenBank/DDBJ databases">
        <authorList>
            <person name="Sun Q."/>
            <person name="Mori K."/>
        </authorList>
    </citation>
    <scope>NUCLEOTIDE SEQUENCE [LARGE SCALE GENOMIC DNA]</scope>
    <source>
        <strain evidence="5 6">CECT 7908</strain>
    </source>
</reference>
<dbReference type="Proteomes" id="UP001589589">
    <property type="component" value="Unassembled WGS sequence"/>
</dbReference>
<evidence type="ECO:0000256" key="2">
    <source>
        <dbReference type="ARBA" id="ARBA00008639"/>
    </source>
</evidence>
<proteinExistence type="inferred from homology"/>